<dbReference type="OrthoDB" id="1007102at2"/>
<dbReference type="EMBL" id="CP068108">
    <property type="protein sequence ID" value="QQU01607.1"/>
    <property type="molecule type" value="Genomic_DNA"/>
</dbReference>
<evidence type="ECO:0008006" key="3">
    <source>
        <dbReference type="Google" id="ProtNLM"/>
    </source>
</evidence>
<dbReference type="RefSeq" id="WP_002992245.1">
    <property type="nucleotide sequence ID" value="NZ_CP068108.1"/>
</dbReference>
<accession>A0A9Q7E9U6</accession>
<proteinExistence type="predicted"/>
<name>A0A9Q7E9U6_MYROD</name>
<protein>
    <recommendedName>
        <fullName evidence="3">Polymer-forming cytoskeletal</fullName>
    </recommendedName>
</protein>
<gene>
    <name evidence="1" type="ORF">I6I88_07700</name>
</gene>
<organism evidence="1 2">
    <name type="scientific">Myroides odoratus</name>
    <name type="common">Flavobacterium odoratum</name>
    <dbReference type="NCBI Taxonomy" id="256"/>
    <lineage>
        <taxon>Bacteria</taxon>
        <taxon>Pseudomonadati</taxon>
        <taxon>Bacteroidota</taxon>
        <taxon>Flavobacteriia</taxon>
        <taxon>Flavobacteriales</taxon>
        <taxon>Flavobacteriaceae</taxon>
        <taxon>Myroides</taxon>
    </lineage>
</organism>
<evidence type="ECO:0000313" key="2">
    <source>
        <dbReference type="Proteomes" id="UP000596202"/>
    </source>
</evidence>
<dbReference type="AlphaFoldDB" id="A0A9Q7E9U6"/>
<dbReference type="Proteomes" id="UP000596202">
    <property type="component" value="Chromosome"/>
</dbReference>
<sequence length="82" mass="9197">MATKYNKTEESMIHKGRTLWRIVEISTGQKGGWIEHVRNLSPFKNCMICGDVKVYESAIVSGDAHVEGQAEIHGNAKVLYYA</sequence>
<reference evidence="1 2" key="1">
    <citation type="submission" date="2021-01" db="EMBL/GenBank/DDBJ databases">
        <title>FDA dAtabase for Regulatory Grade micrObial Sequences (FDA-ARGOS): Supporting development and validation of Infectious Disease Dx tests.</title>
        <authorList>
            <person name="Sproer C."/>
            <person name="Gronow S."/>
            <person name="Severitt S."/>
            <person name="Schroder I."/>
            <person name="Tallon L."/>
            <person name="Sadzewicz L."/>
            <person name="Zhao X."/>
            <person name="Boylan J."/>
            <person name="Ott S."/>
            <person name="Bowen H."/>
            <person name="Vavikolanu K."/>
            <person name="Mehta A."/>
            <person name="Aluvathingal J."/>
            <person name="Nadendla S."/>
            <person name="Lowell S."/>
            <person name="Myers T."/>
            <person name="Yan Y."/>
            <person name="Sichtig H."/>
        </authorList>
    </citation>
    <scope>NUCLEOTIDE SEQUENCE [LARGE SCALE GENOMIC DNA]</scope>
    <source>
        <strain evidence="1 2">FDAARGOS_1131</strain>
    </source>
</reference>
<evidence type="ECO:0000313" key="1">
    <source>
        <dbReference type="EMBL" id="QQU01607.1"/>
    </source>
</evidence>
<dbReference type="GeneID" id="93527533"/>